<dbReference type="InterPro" id="IPR038765">
    <property type="entry name" value="Papain-like_cys_pep_sf"/>
</dbReference>
<feature type="domain" description="Fibronectin type-III" evidence="3">
    <location>
        <begin position="721"/>
        <end position="821"/>
    </location>
</feature>
<dbReference type="PROSITE" id="PS50853">
    <property type="entry name" value="FN3"/>
    <property type="match status" value="1"/>
</dbReference>
<dbReference type="InterPro" id="IPR013783">
    <property type="entry name" value="Ig-like_fold"/>
</dbReference>
<feature type="region of interest" description="Disordered" evidence="1">
    <location>
        <begin position="47"/>
        <end position="75"/>
    </location>
</feature>
<evidence type="ECO:0000256" key="2">
    <source>
        <dbReference type="SAM" id="SignalP"/>
    </source>
</evidence>
<dbReference type="Pfam" id="PF01841">
    <property type="entry name" value="Transglut_core"/>
    <property type="match status" value="1"/>
</dbReference>
<dbReference type="Pfam" id="PF00041">
    <property type="entry name" value="fn3"/>
    <property type="match status" value="1"/>
</dbReference>
<feature type="signal peptide" evidence="2">
    <location>
        <begin position="1"/>
        <end position="35"/>
    </location>
</feature>
<dbReference type="InterPro" id="IPR002931">
    <property type="entry name" value="Transglutaminase-like"/>
</dbReference>
<organism evidence="4 5">
    <name type="scientific">Eubacterium pyruvativorans</name>
    <dbReference type="NCBI Taxonomy" id="155865"/>
    <lineage>
        <taxon>Bacteria</taxon>
        <taxon>Bacillati</taxon>
        <taxon>Bacillota</taxon>
        <taxon>Clostridia</taxon>
        <taxon>Eubacteriales</taxon>
        <taxon>Eubacteriaceae</taxon>
        <taxon>Eubacterium</taxon>
    </lineage>
</organism>
<sequence>MKRWKTGVKFRRRGRKLLTMAVIAAVAVTAAPAFSGNIGGFRASADTKEPAAFEQGASEQGTSERTAARADHDNAVRIGGRLHAGGFRGIPEGKAIETATKKETKKVEGVRLIRPLTENGRLTRGTAGSGTGRSIRTKNSILDDLKNLIGSAADRTASKQTTETESADAVSAPDNGTVKYYYSKLTAKEKILYNAVLTCAADPYKLQRVVFNTNNSSKQSGFTEDQVEFVYYGLCYDHPELFWLWMADSPVKQGVEEVNNADGSSTKITDTGKGKYNWYVWIDYNSTYDSGMHRDAYDQTGYYFTKSRLQKMAQQLDRAANHFLSDINLNQPKAVVALEIHDKYLKTVSYNSSAAQADASFYHRAHTAYGALVDHAAVCDGYSLGLKYLLSRAGIPSVMVPGIVGTGSDRNNYGGHAWNLVQLSSKWYEVDSTWDDDGAAGHEHTYFNLTTKNMTTMKDPVIRKTVHHYRDENIMNPNNGYWFGTGVRKALPTAASSHFQYSYVSQHGKTLPDNTDPLGRTVSFGTSVNGAFRSFGASKDEARWTVRVLTGSGTGLKRNGTLWSAAVTVPSDSALTLQKDFTTASQAFTLSRSGRDSGSRQVSARVTYDNGTTGIVQDTLGIRTEAALRPASFTYSGTPKSPALLLTSYGDALAAAEYSAVFAGKNSPEDPAGSPDTAGSAIGRYAVRVQFSGFLQQQKPTVLYYSILPAAPSLRTLKSLTPAAKKKVKNRKAVKGPQSMKVSWKSLKSASGASGYEIQYSTTKKFSAGRTTTKTVRKLSTGELTLRKLKSGVRYYVRIRSFATGPVFDVAEGSSSASPENPSKTIRLRSAWSRTLARTA</sequence>
<dbReference type="RefSeq" id="WP_177207369.1">
    <property type="nucleotide sequence ID" value="NZ_FOWF01000004.1"/>
</dbReference>
<gene>
    <name evidence="4" type="ORF">SAMN05216508_10491</name>
</gene>
<dbReference type="Gene3D" id="3.10.620.30">
    <property type="match status" value="1"/>
</dbReference>
<evidence type="ECO:0000313" key="5">
    <source>
        <dbReference type="Proteomes" id="UP000198817"/>
    </source>
</evidence>
<dbReference type="SUPFAM" id="SSF49265">
    <property type="entry name" value="Fibronectin type III"/>
    <property type="match status" value="1"/>
</dbReference>
<evidence type="ECO:0000256" key="1">
    <source>
        <dbReference type="SAM" id="MobiDB-lite"/>
    </source>
</evidence>
<feature type="chain" id="PRO_5039053930" evidence="2">
    <location>
        <begin position="36"/>
        <end position="840"/>
    </location>
</feature>
<dbReference type="Proteomes" id="UP000198817">
    <property type="component" value="Unassembled WGS sequence"/>
</dbReference>
<feature type="compositionally biased region" description="Basic and acidic residues" evidence="1">
    <location>
        <begin position="66"/>
        <end position="75"/>
    </location>
</feature>
<keyword evidence="5" id="KW-1185">Reference proteome</keyword>
<proteinExistence type="predicted"/>
<reference evidence="4 5" key="1">
    <citation type="submission" date="2016-10" db="EMBL/GenBank/DDBJ databases">
        <authorList>
            <person name="de Groot N.N."/>
        </authorList>
    </citation>
    <scope>NUCLEOTIDE SEQUENCE [LARGE SCALE GENOMIC DNA]</scope>
    <source>
        <strain evidence="4 5">KHGC13</strain>
    </source>
</reference>
<dbReference type="SUPFAM" id="SSF54001">
    <property type="entry name" value="Cysteine proteinases"/>
    <property type="match status" value="1"/>
</dbReference>
<dbReference type="CDD" id="cd00063">
    <property type="entry name" value="FN3"/>
    <property type="match status" value="1"/>
</dbReference>
<dbReference type="AlphaFoldDB" id="A0A1I7G1U5"/>
<dbReference type="EMBL" id="FPBT01000004">
    <property type="protein sequence ID" value="SFU42291.1"/>
    <property type="molecule type" value="Genomic_DNA"/>
</dbReference>
<name>A0A1I7G1U5_9FIRM</name>
<dbReference type="InterPro" id="IPR003961">
    <property type="entry name" value="FN3_dom"/>
</dbReference>
<evidence type="ECO:0000259" key="3">
    <source>
        <dbReference type="PROSITE" id="PS50853"/>
    </source>
</evidence>
<evidence type="ECO:0000313" key="4">
    <source>
        <dbReference type="EMBL" id="SFU42291.1"/>
    </source>
</evidence>
<protein>
    <submittedName>
        <fullName evidence="4">Fibronectin type III domain-containing protein</fullName>
    </submittedName>
</protein>
<keyword evidence="2" id="KW-0732">Signal</keyword>
<dbReference type="SMART" id="SM00460">
    <property type="entry name" value="TGc"/>
    <property type="match status" value="1"/>
</dbReference>
<dbReference type="STRING" id="155865.SAMN05216515_10440"/>
<dbReference type="Gene3D" id="2.60.40.10">
    <property type="entry name" value="Immunoglobulins"/>
    <property type="match status" value="1"/>
</dbReference>
<dbReference type="InterPro" id="IPR036116">
    <property type="entry name" value="FN3_sf"/>
</dbReference>
<accession>A0A1I7G1U5</accession>